<dbReference type="EMBL" id="KN418759">
    <property type="protein sequence ID" value="KHG21498.1"/>
    <property type="molecule type" value="Genomic_DNA"/>
</dbReference>
<reference evidence="2" key="1">
    <citation type="submission" date="2014-09" db="EMBL/GenBank/DDBJ databases">
        <authorList>
            <person name="Mudge J."/>
            <person name="Ramaraj T."/>
            <person name="Lindquist I.E."/>
            <person name="Bharti A.K."/>
            <person name="Sundararajan A."/>
            <person name="Cameron C.T."/>
            <person name="Woodward J.E."/>
            <person name="May G.D."/>
            <person name="Brubaker C."/>
            <person name="Broadhvest J."/>
            <person name="Wilkins T.A."/>
        </authorList>
    </citation>
    <scope>NUCLEOTIDE SEQUENCE</scope>
    <source>
        <strain evidence="2">cv. AKA8401</strain>
    </source>
</reference>
<dbReference type="AlphaFoldDB" id="A0A0B0P434"/>
<accession>A0A0B0P434</accession>
<keyword evidence="2" id="KW-1185">Reference proteome</keyword>
<evidence type="ECO:0000313" key="1">
    <source>
        <dbReference type="EMBL" id="KHG21498.1"/>
    </source>
</evidence>
<name>A0A0B0P434_GOSAR</name>
<proteinExistence type="predicted"/>
<evidence type="ECO:0000313" key="2">
    <source>
        <dbReference type="Proteomes" id="UP000032142"/>
    </source>
</evidence>
<gene>
    <name evidence="1" type="ORF">F383_26774</name>
</gene>
<organism evidence="1 2">
    <name type="scientific">Gossypium arboreum</name>
    <name type="common">Tree cotton</name>
    <name type="synonym">Gossypium nanking</name>
    <dbReference type="NCBI Taxonomy" id="29729"/>
    <lineage>
        <taxon>Eukaryota</taxon>
        <taxon>Viridiplantae</taxon>
        <taxon>Streptophyta</taxon>
        <taxon>Embryophyta</taxon>
        <taxon>Tracheophyta</taxon>
        <taxon>Spermatophyta</taxon>
        <taxon>Magnoliopsida</taxon>
        <taxon>eudicotyledons</taxon>
        <taxon>Gunneridae</taxon>
        <taxon>Pentapetalae</taxon>
        <taxon>rosids</taxon>
        <taxon>malvids</taxon>
        <taxon>Malvales</taxon>
        <taxon>Malvaceae</taxon>
        <taxon>Malvoideae</taxon>
        <taxon>Gossypium</taxon>
    </lineage>
</organism>
<dbReference type="Proteomes" id="UP000032142">
    <property type="component" value="Unassembled WGS sequence"/>
</dbReference>
<protein>
    <submittedName>
        <fullName evidence="1">Uncharacterized protein</fullName>
    </submittedName>
</protein>
<sequence length="30" mass="3696">MYTTLRIKGKYMCTSDDICYKYEKICYMCK</sequence>